<dbReference type="AlphaFoldDB" id="A0A9P4H3S2"/>
<comment type="caution">
    <text evidence="2">The sequence shown here is derived from an EMBL/GenBank/DDBJ whole genome shotgun (WGS) entry which is preliminary data.</text>
</comment>
<dbReference type="InterPro" id="IPR043150">
    <property type="entry name" value="Phytochrome_PHY_sf"/>
</dbReference>
<gene>
    <name evidence="2" type="ORF">EK21DRAFT_115399</name>
</gene>
<organism evidence="2 3">
    <name type="scientific">Setomelanomma holmii</name>
    <dbReference type="NCBI Taxonomy" id="210430"/>
    <lineage>
        <taxon>Eukaryota</taxon>
        <taxon>Fungi</taxon>
        <taxon>Dikarya</taxon>
        <taxon>Ascomycota</taxon>
        <taxon>Pezizomycotina</taxon>
        <taxon>Dothideomycetes</taxon>
        <taxon>Pleosporomycetidae</taxon>
        <taxon>Pleosporales</taxon>
        <taxon>Pleosporineae</taxon>
        <taxon>Phaeosphaeriaceae</taxon>
        <taxon>Setomelanomma</taxon>
    </lineage>
</organism>
<dbReference type="Gene3D" id="3.30.450.270">
    <property type="match status" value="1"/>
</dbReference>
<reference evidence="2" key="1">
    <citation type="journal article" date="2020" name="Stud. Mycol.">
        <title>101 Dothideomycetes genomes: a test case for predicting lifestyles and emergence of pathogens.</title>
        <authorList>
            <person name="Haridas S."/>
            <person name="Albert R."/>
            <person name="Binder M."/>
            <person name="Bloem J."/>
            <person name="Labutti K."/>
            <person name="Salamov A."/>
            <person name="Andreopoulos B."/>
            <person name="Baker S."/>
            <person name="Barry K."/>
            <person name="Bills G."/>
            <person name="Bluhm B."/>
            <person name="Cannon C."/>
            <person name="Castanera R."/>
            <person name="Culley D."/>
            <person name="Daum C."/>
            <person name="Ezra D."/>
            <person name="Gonzalez J."/>
            <person name="Henrissat B."/>
            <person name="Kuo A."/>
            <person name="Liang C."/>
            <person name="Lipzen A."/>
            <person name="Lutzoni F."/>
            <person name="Magnuson J."/>
            <person name="Mondo S."/>
            <person name="Nolan M."/>
            <person name="Ohm R."/>
            <person name="Pangilinan J."/>
            <person name="Park H.-J."/>
            <person name="Ramirez L."/>
            <person name="Alfaro M."/>
            <person name="Sun H."/>
            <person name="Tritt A."/>
            <person name="Yoshinaga Y."/>
            <person name="Zwiers L.-H."/>
            <person name="Turgeon B."/>
            <person name="Goodwin S."/>
            <person name="Spatafora J."/>
            <person name="Crous P."/>
            <person name="Grigoriev I."/>
        </authorList>
    </citation>
    <scope>NUCLEOTIDE SEQUENCE</scope>
    <source>
        <strain evidence="2">CBS 110217</strain>
    </source>
</reference>
<dbReference type="SUPFAM" id="SSF55781">
    <property type="entry name" value="GAF domain-like"/>
    <property type="match status" value="2"/>
</dbReference>
<dbReference type="GO" id="GO:0006355">
    <property type="term" value="P:regulation of DNA-templated transcription"/>
    <property type="evidence" value="ECO:0007669"/>
    <property type="project" value="InterPro"/>
</dbReference>
<dbReference type="EMBL" id="ML978235">
    <property type="protein sequence ID" value="KAF2026899.1"/>
    <property type="molecule type" value="Genomic_DNA"/>
</dbReference>
<dbReference type="Proteomes" id="UP000799777">
    <property type="component" value="Unassembled WGS sequence"/>
</dbReference>
<dbReference type="Pfam" id="PF00360">
    <property type="entry name" value="PHY"/>
    <property type="match status" value="1"/>
</dbReference>
<dbReference type="Gene3D" id="3.30.450.40">
    <property type="match status" value="1"/>
</dbReference>
<dbReference type="InterPro" id="IPR016132">
    <property type="entry name" value="Phyto_chromo_attachment"/>
</dbReference>
<dbReference type="PROSITE" id="PS50046">
    <property type="entry name" value="PHYTOCHROME_2"/>
    <property type="match status" value="1"/>
</dbReference>
<name>A0A9P4H3S2_9PLEO</name>
<keyword evidence="3" id="KW-1185">Reference proteome</keyword>
<protein>
    <recommendedName>
        <fullName evidence="1">Phytochrome chromophore attachment site domain-containing protein</fullName>
    </recommendedName>
</protein>
<dbReference type="OrthoDB" id="2015534at2759"/>
<dbReference type="GO" id="GO:0009584">
    <property type="term" value="P:detection of visible light"/>
    <property type="evidence" value="ECO:0007669"/>
    <property type="project" value="InterPro"/>
</dbReference>
<sequence>MGVKSTISVALNYKDNLWGLICCHSYSASRLRVPFPVRELCYWVGLCASKCLDKLLNAEKLRYRNSLISMQIDILPQLCISVSSNDLLYLFQPDFGFLVVKGEALTIGKLSSYPEAVTLLRYVYFCNFTTIYGTDNVSQSFIDLVFEPEFPHIAGLSVIPLSHDAGDFIVFLRKNQIREVHWAGNPKMAKFGLTMPPNLSST</sequence>
<accession>A0A9P4H3S2</accession>
<feature type="domain" description="Phytochrome chromophore attachment site" evidence="1">
    <location>
        <begin position="1"/>
        <end position="46"/>
    </location>
</feature>
<dbReference type="InterPro" id="IPR013515">
    <property type="entry name" value="Phytochrome_cen-reg"/>
</dbReference>
<proteinExistence type="predicted"/>
<evidence type="ECO:0000313" key="3">
    <source>
        <dbReference type="Proteomes" id="UP000799777"/>
    </source>
</evidence>
<dbReference type="InterPro" id="IPR029016">
    <property type="entry name" value="GAF-like_dom_sf"/>
</dbReference>
<evidence type="ECO:0000313" key="2">
    <source>
        <dbReference type="EMBL" id="KAF2026899.1"/>
    </source>
</evidence>
<evidence type="ECO:0000259" key="1">
    <source>
        <dbReference type="PROSITE" id="PS50046"/>
    </source>
</evidence>